<reference evidence="13 14" key="1">
    <citation type="journal article" date="2015" name="Nature">
        <title>rRNA introns, odd ribosomes, and small enigmatic genomes across a large radiation of phyla.</title>
        <authorList>
            <person name="Brown C.T."/>
            <person name="Hug L.A."/>
            <person name="Thomas B.C."/>
            <person name="Sharon I."/>
            <person name="Castelle C.J."/>
            <person name="Singh A."/>
            <person name="Wilkins M.J."/>
            <person name="Williams K.H."/>
            <person name="Banfield J.F."/>
        </authorList>
    </citation>
    <scope>NUCLEOTIDE SEQUENCE [LARGE SCALE GENOMIC DNA]</scope>
</reference>
<keyword evidence="3 11" id="KW-0813">Transport</keyword>
<organism evidence="13 14">
    <name type="scientific">Candidatus Gottesmanbacteria bacterium GW2011_GWC2_39_8</name>
    <dbReference type="NCBI Taxonomy" id="1618450"/>
    <lineage>
        <taxon>Bacteria</taxon>
        <taxon>Candidatus Gottesmaniibacteriota</taxon>
    </lineage>
</organism>
<dbReference type="Proteomes" id="UP000034539">
    <property type="component" value="Unassembled WGS sequence"/>
</dbReference>
<dbReference type="PANTHER" id="PTHR42823:SF3">
    <property type="entry name" value="ATP SYNTHASE SUBUNIT A, CHLOROPLASTIC"/>
    <property type="match status" value="1"/>
</dbReference>
<dbReference type="InterPro" id="IPR000568">
    <property type="entry name" value="ATP_synth_F0_asu"/>
</dbReference>
<dbReference type="HAMAP" id="MF_01393">
    <property type="entry name" value="ATP_synth_a_bact"/>
    <property type="match status" value="1"/>
</dbReference>
<name>A0A0G0PSQ9_9BACT</name>
<gene>
    <name evidence="11" type="primary">atpB</name>
    <name evidence="13" type="ORF">UT63_C0079G0007</name>
</gene>
<feature type="transmembrane region" description="Helical" evidence="11">
    <location>
        <begin position="78"/>
        <end position="108"/>
    </location>
</feature>
<comment type="subcellular location">
    <subcellularLocation>
        <location evidence="11 12">Cell membrane</location>
        <topology evidence="11 12">Multi-pass membrane protein</topology>
    </subcellularLocation>
    <subcellularLocation>
        <location evidence="1">Membrane</location>
        <topology evidence="1">Multi-pass membrane protein</topology>
    </subcellularLocation>
</comment>
<dbReference type="AlphaFoldDB" id="A0A0G0PSQ9"/>
<keyword evidence="8 11" id="KW-0406">Ion transport</keyword>
<dbReference type="EMBL" id="LBXN01000079">
    <property type="protein sequence ID" value="KKR31199.1"/>
    <property type="molecule type" value="Genomic_DNA"/>
</dbReference>
<feature type="transmembrane region" description="Helical" evidence="11">
    <location>
        <begin position="220"/>
        <end position="240"/>
    </location>
</feature>
<evidence type="ECO:0000256" key="7">
    <source>
        <dbReference type="ARBA" id="ARBA00022989"/>
    </source>
</evidence>
<dbReference type="Gene3D" id="1.20.120.220">
    <property type="entry name" value="ATP synthase, F0 complex, subunit A"/>
    <property type="match status" value="1"/>
</dbReference>
<dbReference type="CDD" id="cd00310">
    <property type="entry name" value="ATP-synt_Fo_a_6"/>
    <property type="match status" value="1"/>
</dbReference>
<keyword evidence="11" id="KW-1003">Cell membrane</keyword>
<evidence type="ECO:0000256" key="5">
    <source>
        <dbReference type="ARBA" id="ARBA00022692"/>
    </source>
</evidence>
<evidence type="ECO:0000313" key="13">
    <source>
        <dbReference type="EMBL" id="KKR31199.1"/>
    </source>
</evidence>
<dbReference type="InterPro" id="IPR023011">
    <property type="entry name" value="ATP_synth_F0_asu_AS"/>
</dbReference>
<accession>A0A0G0PSQ9</accession>
<dbReference type="GO" id="GO:0005886">
    <property type="term" value="C:plasma membrane"/>
    <property type="evidence" value="ECO:0007669"/>
    <property type="project" value="UniProtKB-SubCell"/>
</dbReference>
<keyword evidence="4 11" id="KW-0138">CF(0)</keyword>
<proteinExistence type="inferred from homology"/>
<evidence type="ECO:0000256" key="8">
    <source>
        <dbReference type="ARBA" id="ARBA00023065"/>
    </source>
</evidence>
<comment type="caution">
    <text evidence="13">The sequence shown here is derived from an EMBL/GenBank/DDBJ whole genome shotgun (WGS) entry which is preliminary data.</text>
</comment>
<evidence type="ECO:0000256" key="2">
    <source>
        <dbReference type="ARBA" id="ARBA00006810"/>
    </source>
</evidence>
<dbReference type="InterPro" id="IPR035908">
    <property type="entry name" value="F0_ATP_A_sf"/>
</dbReference>
<dbReference type="PRINTS" id="PR00123">
    <property type="entry name" value="ATPASEA"/>
</dbReference>
<keyword evidence="10 11" id="KW-0066">ATP synthesis</keyword>
<evidence type="ECO:0000256" key="12">
    <source>
        <dbReference type="RuleBase" id="RU000483"/>
    </source>
</evidence>
<evidence type="ECO:0000313" key="14">
    <source>
        <dbReference type="Proteomes" id="UP000034539"/>
    </source>
</evidence>
<dbReference type="PROSITE" id="PS00449">
    <property type="entry name" value="ATPASE_A"/>
    <property type="match status" value="1"/>
</dbReference>
<dbReference type="GO" id="GO:0042777">
    <property type="term" value="P:proton motive force-driven plasma membrane ATP synthesis"/>
    <property type="evidence" value="ECO:0007669"/>
    <property type="project" value="TreeGrafter"/>
</dbReference>
<evidence type="ECO:0000256" key="4">
    <source>
        <dbReference type="ARBA" id="ARBA00022547"/>
    </source>
</evidence>
<comment type="function">
    <text evidence="11 12">Key component of the proton channel; it plays a direct role in the translocation of protons across the membrane.</text>
</comment>
<feature type="transmembrane region" description="Helical" evidence="11">
    <location>
        <begin position="21"/>
        <end position="42"/>
    </location>
</feature>
<keyword evidence="5 11" id="KW-0812">Transmembrane</keyword>
<evidence type="ECO:0000256" key="11">
    <source>
        <dbReference type="HAMAP-Rule" id="MF_01393"/>
    </source>
</evidence>
<sequence length="246" mass="27235">MSELHISISAEKIAGINGFPITNSLIATWMAMFFLFLLTFIVRTRLSLVPGRIQSVMETMVGGIYNLFESINGEKVKIFFPLLGTLFIFIITANWMSLLPGIGTIGLYEIEEGRKVFIPLLRGATADLNTTIGLAIVAMLVIQFYGIKDLGVEYLKKFFNFKSPIGFYVGVLELISEVSRLISFAFRLFGNIFAGEVLLTVIAFLMPVIAPIPFLGLEVFVGFIQALVFSMLTSVFLNVATSKAHH</sequence>
<dbReference type="SUPFAM" id="SSF81336">
    <property type="entry name" value="F1F0 ATP synthase subunit A"/>
    <property type="match status" value="1"/>
</dbReference>
<keyword evidence="6 11" id="KW-0375">Hydrogen ion transport</keyword>
<evidence type="ECO:0000256" key="3">
    <source>
        <dbReference type="ARBA" id="ARBA00022448"/>
    </source>
</evidence>
<protein>
    <recommendedName>
        <fullName evidence="11 12">ATP synthase subunit a</fullName>
    </recommendedName>
    <alternativeName>
        <fullName evidence="11">ATP synthase F0 sector subunit a</fullName>
    </alternativeName>
    <alternativeName>
        <fullName evidence="11">F-ATPase subunit 6</fullName>
    </alternativeName>
</protein>
<dbReference type="PATRIC" id="fig|1618450.3.peg.1379"/>
<feature type="transmembrane region" description="Helical" evidence="11">
    <location>
        <begin position="120"/>
        <end position="145"/>
    </location>
</feature>
<evidence type="ECO:0000256" key="10">
    <source>
        <dbReference type="ARBA" id="ARBA00023310"/>
    </source>
</evidence>
<keyword evidence="9 11" id="KW-0472">Membrane</keyword>
<evidence type="ECO:0000256" key="6">
    <source>
        <dbReference type="ARBA" id="ARBA00022781"/>
    </source>
</evidence>
<dbReference type="GO" id="GO:0046933">
    <property type="term" value="F:proton-transporting ATP synthase activity, rotational mechanism"/>
    <property type="evidence" value="ECO:0007669"/>
    <property type="project" value="UniProtKB-UniRule"/>
</dbReference>
<evidence type="ECO:0000256" key="9">
    <source>
        <dbReference type="ARBA" id="ARBA00023136"/>
    </source>
</evidence>
<dbReference type="GO" id="GO:0045259">
    <property type="term" value="C:proton-transporting ATP synthase complex"/>
    <property type="evidence" value="ECO:0007669"/>
    <property type="project" value="UniProtKB-KW"/>
</dbReference>
<dbReference type="NCBIfam" id="TIGR01131">
    <property type="entry name" value="ATP_synt_6_or_A"/>
    <property type="match status" value="1"/>
</dbReference>
<evidence type="ECO:0000256" key="1">
    <source>
        <dbReference type="ARBA" id="ARBA00004141"/>
    </source>
</evidence>
<dbReference type="InterPro" id="IPR045082">
    <property type="entry name" value="ATP_syn_F0_a_bact/chloroplast"/>
</dbReference>
<comment type="similarity">
    <text evidence="2 11 12">Belongs to the ATPase A chain family.</text>
</comment>
<dbReference type="Pfam" id="PF00119">
    <property type="entry name" value="ATP-synt_A"/>
    <property type="match status" value="1"/>
</dbReference>
<feature type="transmembrane region" description="Helical" evidence="11">
    <location>
        <begin position="193"/>
        <end position="214"/>
    </location>
</feature>
<keyword evidence="7 11" id="KW-1133">Transmembrane helix</keyword>
<dbReference type="PANTHER" id="PTHR42823">
    <property type="entry name" value="ATP SYNTHASE SUBUNIT A, CHLOROPLASTIC"/>
    <property type="match status" value="1"/>
</dbReference>